<evidence type="ECO:0000256" key="5">
    <source>
        <dbReference type="SAM" id="MobiDB-lite"/>
    </source>
</evidence>
<evidence type="ECO:0000256" key="6">
    <source>
        <dbReference type="SAM" id="SignalP"/>
    </source>
</evidence>
<dbReference type="EMBL" id="CP136862">
    <property type="protein sequence ID" value="WOJ90026.1"/>
    <property type="molecule type" value="Genomic_DNA"/>
</dbReference>
<feature type="signal peptide" evidence="6">
    <location>
        <begin position="1"/>
        <end position="26"/>
    </location>
</feature>
<evidence type="ECO:0000256" key="3">
    <source>
        <dbReference type="ARBA" id="ARBA00023004"/>
    </source>
</evidence>
<keyword evidence="9" id="KW-1185">Reference proteome</keyword>
<feature type="chain" id="PRO_5047156416" evidence="6">
    <location>
        <begin position="27"/>
        <end position="336"/>
    </location>
</feature>
<evidence type="ECO:0000313" key="8">
    <source>
        <dbReference type="EMBL" id="WOJ90026.1"/>
    </source>
</evidence>
<evidence type="ECO:0000256" key="1">
    <source>
        <dbReference type="ARBA" id="ARBA00022617"/>
    </source>
</evidence>
<gene>
    <name evidence="8" type="ORF">RZS28_01560</name>
</gene>
<dbReference type="InterPro" id="IPR009056">
    <property type="entry name" value="Cyt_c-like_dom"/>
</dbReference>
<keyword evidence="6" id="KW-0732">Signal</keyword>
<dbReference type="Proteomes" id="UP001626536">
    <property type="component" value="Chromosome"/>
</dbReference>
<dbReference type="PANTHER" id="PTHR35008:SF9">
    <property type="entry name" value="CYTOCHROME C DOMAIN-CONTAINING PROTEIN"/>
    <property type="match status" value="1"/>
</dbReference>
<dbReference type="RefSeq" id="WP_407339470.1">
    <property type="nucleotide sequence ID" value="NZ_CP136862.1"/>
</dbReference>
<evidence type="ECO:0000313" key="9">
    <source>
        <dbReference type="Proteomes" id="UP001626536"/>
    </source>
</evidence>
<organism evidence="8 9">
    <name type="scientific">Methylocapsa polymorpha</name>
    <dbReference type="NCBI Taxonomy" id="3080828"/>
    <lineage>
        <taxon>Bacteria</taxon>
        <taxon>Pseudomonadati</taxon>
        <taxon>Pseudomonadota</taxon>
        <taxon>Alphaproteobacteria</taxon>
        <taxon>Hyphomicrobiales</taxon>
        <taxon>Beijerinckiaceae</taxon>
        <taxon>Methylocapsa</taxon>
    </lineage>
</organism>
<evidence type="ECO:0000256" key="2">
    <source>
        <dbReference type="ARBA" id="ARBA00022723"/>
    </source>
</evidence>
<sequence length="336" mass="36343">MLKTIFAKRVVAFAILGGLLSAPAIAEEKAPQNSPVWTDPDISALPDDAHGRQVRRGRDLILATFAYIGPEVQDPAKRLAGNNLACGNCHLEAGTKKFGLALFGIYGDFPKYSARVGADISIEDRLNSCMTRSMNGRPLPAKSPEMEALVAYVKFLSSGVSPGEQVPGLGAGKMPELDRAADPARGKLIYERACLDCHNTNGAGVPRSPQAMILGYAVPPLWGRDSFNTGAGMARLIMLANFVHSNMPHGSDYLDPMLSVEEAWDVAAYVESQERPHKAGLDHDFPNLLDKPVDAAYGPYADGFSEARHKYGPYAPIRAEVERLKAEKDTIPNKAR</sequence>
<feature type="domain" description="Cytochrome c" evidence="7">
    <location>
        <begin position="181"/>
        <end position="274"/>
    </location>
</feature>
<dbReference type="PROSITE" id="PS51007">
    <property type="entry name" value="CYTC"/>
    <property type="match status" value="1"/>
</dbReference>
<reference evidence="8 9" key="1">
    <citation type="submission" date="2023-10" db="EMBL/GenBank/DDBJ databases">
        <title>Novel methanotroph of the genus Methylocapsa from a subarctic wetland.</title>
        <authorList>
            <person name="Belova S.E."/>
            <person name="Oshkin I.Y."/>
            <person name="Miroshnikov K."/>
            <person name="Dedysh S.N."/>
        </authorList>
    </citation>
    <scope>NUCLEOTIDE SEQUENCE [LARGE SCALE GENOMIC DNA]</scope>
    <source>
        <strain evidence="8 9">RX1</strain>
    </source>
</reference>
<dbReference type="Pfam" id="PF00034">
    <property type="entry name" value="Cytochrom_C"/>
    <property type="match status" value="1"/>
</dbReference>
<evidence type="ECO:0000256" key="4">
    <source>
        <dbReference type="PROSITE-ProRule" id="PRU00433"/>
    </source>
</evidence>
<dbReference type="Pfam" id="PF21342">
    <property type="entry name" value="SoxA-TsdA_cyt-c"/>
    <property type="match status" value="1"/>
</dbReference>
<keyword evidence="2 4" id="KW-0479">Metal-binding</keyword>
<protein>
    <submittedName>
        <fullName evidence="8">C-type cytochrome</fullName>
    </submittedName>
</protein>
<dbReference type="Gene3D" id="1.10.760.10">
    <property type="entry name" value="Cytochrome c-like domain"/>
    <property type="match status" value="2"/>
</dbReference>
<accession>A0ABZ0HSZ4</accession>
<keyword evidence="1 4" id="KW-0349">Heme</keyword>
<dbReference type="InterPro" id="IPR036909">
    <property type="entry name" value="Cyt_c-like_dom_sf"/>
</dbReference>
<evidence type="ECO:0000259" key="7">
    <source>
        <dbReference type="PROSITE" id="PS51007"/>
    </source>
</evidence>
<dbReference type="PANTHER" id="PTHR35008">
    <property type="entry name" value="BLL4482 PROTEIN-RELATED"/>
    <property type="match status" value="1"/>
</dbReference>
<dbReference type="SUPFAM" id="SSF46626">
    <property type="entry name" value="Cytochrome c"/>
    <property type="match status" value="2"/>
</dbReference>
<keyword evidence="3 4" id="KW-0408">Iron</keyword>
<proteinExistence type="predicted"/>
<name>A0ABZ0HSZ4_9HYPH</name>
<feature type="region of interest" description="Disordered" evidence="5">
    <location>
        <begin position="30"/>
        <end position="49"/>
    </location>
</feature>
<dbReference type="InterPro" id="IPR051459">
    <property type="entry name" value="Cytochrome_c-type_DH"/>
</dbReference>